<reference evidence="2" key="1">
    <citation type="submission" date="2021-01" db="EMBL/GenBank/DDBJ databases">
        <authorList>
            <person name="Corre E."/>
            <person name="Pelletier E."/>
            <person name="Niang G."/>
            <person name="Scheremetjew M."/>
            <person name="Finn R."/>
            <person name="Kale V."/>
            <person name="Holt S."/>
            <person name="Cochrane G."/>
            <person name="Meng A."/>
            <person name="Brown T."/>
            <person name="Cohen L."/>
        </authorList>
    </citation>
    <scope>NUCLEOTIDE SEQUENCE</scope>
    <source>
        <strain evidence="2">CCMP1374</strain>
    </source>
</reference>
<accession>A0A7S0E2L2</accession>
<gene>
    <name evidence="2" type="ORF">PANT1444_LOCUS3038</name>
</gene>
<dbReference type="InterPro" id="IPR012336">
    <property type="entry name" value="Thioredoxin-like_fold"/>
</dbReference>
<dbReference type="InterPro" id="IPR036249">
    <property type="entry name" value="Thioredoxin-like_sf"/>
</dbReference>
<name>A0A7S0E2L2_9EUKA</name>
<dbReference type="InterPro" id="IPR013766">
    <property type="entry name" value="Thioredoxin_domain"/>
</dbReference>
<dbReference type="AlphaFoldDB" id="A0A7S0E2L2"/>
<dbReference type="PANTHER" id="PTHR46472">
    <property type="entry name" value="NUCLEOREDOXIN"/>
    <property type="match status" value="1"/>
</dbReference>
<dbReference type="PROSITE" id="PS51352">
    <property type="entry name" value="THIOREDOXIN_2"/>
    <property type="match status" value="2"/>
</dbReference>
<protein>
    <recommendedName>
        <fullName evidence="1">Thioredoxin domain-containing protein</fullName>
    </recommendedName>
</protein>
<dbReference type="EMBL" id="HBEP01005453">
    <property type="protein sequence ID" value="CAD8472739.1"/>
    <property type="molecule type" value="Transcribed_RNA"/>
</dbReference>
<dbReference type="GO" id="GO:0005634">
    <property type="term" value="C:nucleus"/>
    <property type="evidence" value="ECO:0007669"/>
    <property type="project" value="TreeGrafter"/>
</dbReference>
<evidence type="ECO:0000313" key="2">
    <source>
        <dbReference type="EMBL" id="CAD8472739.1"/>
    </source>
</evidence>
<dbReference type="PANTHER" id="PTHR46472:SF1">
    <property type="entry name" value="NUCLEOREDOXIN"/>
    <property type="match status" value="1"/>
</dbReference>
<feature type="domain" description="Thioredoxin" evidence="1">
    <location>
        <begin position="159"/>
        <end position="296"/>
    </location>
</feature>
<dbReference type="SUPFAM" id="SSF52833">
    <property type="entry name" value="Thioredoxin-like"/>
    <property type="match status" value="2"/>
</dbReference>
<dbReference type="Gene3D" id="3.40.30.10">
    <property type="entry name" value="Glutaredoxin"/>
    <property type="match status" value="2"/>
</dbReference>
<dbReference type="Pfam" id="PF13905">
    <property type="entry name" value="Thioredoxin_8"/>
    <property type="match status" value="2"/>
</dbReference>
<sequence>MALVKLLGETLKTKDGEVSTAEALKGKQAVALYFSAHWCPPCRGFTPKLAEAYKGLLAAGKSFEIVFVSSDREESAFDEYYGEQPWLALPYAERKLKAALSKQFKVSGIPSLVILDGETGELITKDGRDAVMEDLKGENFPWKPPTVWEAMGDEFMSGDGETVELSALRGEGKVVGLYFSAHWCPPCKAFTPLLVETYKKVKAAGKEFEVVFVSSDKDMGQFQEYFATMPWLAIPPGDKRKAALSTRFEVEGIPALVLVDGATGETINAKGRGAVGGDPEGEEFPWRPKALNDMASGADGLNDEACVCVMMEGAPAESQAALAAAMGVVAEAAKAAGGEELYFVARAAGEVADQVRKLTKLGDAAAAPQLAILDIPDEGGFYVYEGMVDADSIASFVAKYKAGGLERKQLG</sequence>
<evidence type="ECO:0000259" key="1">
    <source>
        <dbReference type="PROSITE" id="PS51352"/>
    </source>
</evidence>
<organism evidence="2">
    <name type="scientific">Phaeocystis antarctica</name>
    <dbReference type="NCBI Taxonomy" id="33657"/>
    <lineage>
        <taxon>Eukaryota</taxon>
        <taxon>Haptista</taxon>
        <taxon>Haptophyta</taxon>
        <taxon>Prymnesiophyceae</taxon>
        <taxon>Phaeocystales</taxon>
        <taxon>Phaeocystaceae</taxon>
        <taxon>Phaeocystis</taxon>
    </lineage>
</organism>
<dbReference type="GO" id="GO:0031397">
    <property type="term" value="P:negative regulation of protein ubiquitination"/>
    <property type="evidence" value="ECO:0007669"/>
    <property type="project" value="TreeGrafter"/>
</dbReference>
<dbReference type="GO" id="GO:0004791">
    <property type="term" value="F:thioredoxin-disulfide reductase (NADPH) activity"/>
    <property type="evidence" value="ECO:0007669"/>
    <property type="project" value="InterPro"/>
</dbReference>
<feature type="domain" description="Thioredoxin" evidence="1">
    <location>
        <begin position="1"/>
        <end position="157"/>
    </location>
</feature>
<dbReference type="GO" id="GO:0030178">
    <property type="term" value="P:negative regulation of Wnt signaling pathway"/>
    <property type="evidence" value="ECO:0007669"/>
    <property type="project" value="TreeGrafter"/>
</dbReference>
<dbReference type="CDD" id="cd03009">
    <property type="entry name" value="TryX_like_TryX_NRX"/>
    <property type="match status" value="2"/>
</dbReference>
<proteinExistence type="predicted"/>
<dbReference type="InterPro" id="IPR045870">
    <property type="entry name" value="TryX_NRX_thioredoxin_dom"/>
</dbReference>